<sequence>MAELVLRNLDLLREIFQHLESCPKLQLLAVALTCRSFAEPAQDCLWRTMHSIVPFLNLIPSVRCSTDGFQYIMDNQPLSSYPRFKAHAVRVQRFHFPDFETWSPGSPRPTSKQLLPTLSMVRLAQMKGEGPLFPALRHIMYQSSRTVLEDLLLLSESQVESLVILNHRKQDRQVPMFLSSVLPSLAASLRDLTLQGDAWLTPDIMAVMPLLSSLRTLKLDVPPQNKPFHALNGLRQIEELTISAGQSFILHFLHHIPSRKLKAVTLARKDRQGMLVDRDPTRPPVTVPHQDFWHICAGLLRDKASSTLISLSIDDLIKPDLFTTFAIQHFLDAIYPLRKLENLHIGVLSTHPVTMNDTDYANIAQAWPQLRSLNILLPYTSPQYQYLGLANIPAYCPSPEPQRPKSHPTVVGLYTLASRCADLTSLQIYLPSVHYPTSALPSTFNGQSTLTSLWLGNCAAGDDPFTTASLLQKLFPNLQKVAGVVPFPGAPSNALAGAGEVTGFEWMAVQRWVTCIGEIRIAERARIAAILNEEGVNVSGKAQRRIHCD</sequence>
<dbReference type="InterPro" id="IPR001810">
    <property type="entry name" value="F-box_dom"/>
</dbReference>
<evidence type="ECO:0000313" key="2">
    <source>
        <dbReference type="EMBL" id="KAF5339149.1"/>
    </source>
</evidence>
<feature type="domain" description="F-box" evidence="1">
    <location>
        <begin position="10"/>
        <end position="50"/>
    </location>
</feature>
<dbReference type="Proteomes" id="UP000541558">
    <property type="component" value="Unassembled WGS sequence"/>
</dbReference>
<evidence type="ECO:0000313" key="3">
    <source>
        <dbReference type="Proteomes" id="UP000541558"/>
    </source>
</evidence>
<dbReference type="AlphaFoldDB" id="A0A8H5FJJ2"/>
<organism evidence="2 3">
    <name type="scientific">Ephemerocybe angulata</name>
    <dbReference type="NCBI Taxonomy" id="980116"/>
    <lineage>
        <taxon>Eukaryota</taxon>
        <taxon>Fungi</taxon>
        <taxon>Dikarya</taxon>
        <taxon>Basidiomycota</taxon>
        <taxon>Agaricomycotina</taxon>
        <taxon>Agaricomycetes</taxon>
        <taxon>Agaricomycetidae</taxon>
        <taxon>Agaricales</taxon>
        <taxon>Agaricineae</taxon>
        <taxon>Psathyrellaceae</taxon>
        <taxon>Ephemerocybe</taxon>
    </lineage>
</organism>
<dbReference type="EMBL" id="JAACJK010000009">
    <property type="protein sequence ID" value="KAF5339149.1"/>
    <property type="molecule type" value="Genomic_DNA"/>
</dbReference>
<keyword evidence="3" id="KW-1185">Reference proteome</keyword>
<dbReference type="OrthoDB" id="3543113at2759"/>
<evidence type="ECO:0000259" key="1">
    <source>
        <dbReference type="Pfam" id="PF12937"/>
    </source>
</evidence>
<accession>A0A8H5FJJ2</accession>
<gene>
    <name evidence="2" type="ORF">D9611_011165</name>
</gene>
<dbReference type="SUPFAM" id="SSF52047">
    <property type="entry name" value="RNI-like"/>
    <property type="match status" value="1"/>
</dbReference>
<proteinExistence type="predicted"/>
<dbReference type="Gene3D" id="3.80.10.10">
    <property type="entry name" value="Ribonuclease Inhibitor"/>
    <property type="match status" value="1"/>
</dbReference>
<protein>
    <recommendedName>
        <fullName evidence="1">F-box domain-containing protein</fullName>
    </recommendedName>
</protein>
<comment type="caution">
    <text evidence="2">The sequence shown here is derived from an EMBL/GenBank/DDBJ whole genome shotgun (WGS) entry which is preliminary data.</text>
</comment>
<reference evidence="2 3" key="1">
    <citation type="journal article" date="2020" name="ISME J.">
        <title>Uncovering the hidden diversity of litter-decomposition mechanisms in mushroom-forming fungi.</title>
        <authorList>
            <person name="Floudas D."/>
            <person name="Bentzer J."/>
            <person name="Ahren D."/>
            <person name="Johansson T."/>
            <person name="Persson P."/>
            <person name="Tunlid A."/>
        </authorList>
    </citation>
    <scope>NUCLEOTIDE SEQUENCE [LARGE SCALE GENOMIC DNA]</scope>
    <source>
        <strain evidence="2 3">CBS 175.51</strain>
    </source>
</reference>
<dbReference type="InterPro" id="IPR032675">
    <property type="entry name" value="LRR_dom_sf"/>
</dbReference>
<dbReference type="Pfam" id="PF12937">
    <property type="entry name" value="F-box-like"/>
    <property type="match status" value="1"/>
</dbReference>
<name>A0A8H5FJJ2_9AGAR</name>